<dbReference type="GO" id="GO:0008236">
    <property type="term" value="F:serine-type peptidase activity"/>
    <property type="evidence" value="ECO:0007669"/>
    <property type="project" value="InterPro"/>
</dbReference>
<protein>
    <submittedName>
        <fullName evidence="4">Peptidase S41</fullName>
    </submittedName>
</protein>
<sequence precursor="true">MFKARLYSIGTLIVSCAACAAQSTVADATRSDPIEYLHRALDEMHARSLRRDRIDWPLLRKETLARAAGAEITVDTYDAIRFALASLEDHHSSFHPTPALEDLEKKRKATRRPAPAPIPQSPPSSPFTGRYEPEGRLVTSGGKTFAFVVVTKCFPETDGQFIAYETKLQRILADLDKSHPTGWIVDLRGNVGGNMWPMLAGIGPLLGEGDHLGEFFTLDSHSTWKYRDGVAAEIENGKEQRYPAVAGVPYKLAGTPKVAVLIDRRTGSSGEAIAIAFRGRPQTRFFGEHTEGVSTANDVVKLSDGASMWLTIGVDADRTGKQYMEGFDPDEVVGAGDKILSDGQDPVLQAALRWLSRS</sequence>
<dbReference type="Gene3D" id="3.90.226.10">
    <property type="entry name" value="2-enoyl-CoA Hydratase, Chain A, domain 1"/>
    <property type="match status" value="1"/>
</dbReference>
<evidence type="ECO:0000313" key="4">
    <source>
        <dbReference type="EMBL" id="ABJ83364.1"/>
    </source>
</evidence>
<feature type="chain" id="PRO_5004163849" evidence="2">
    <location>
        <begin position="21"/>
        <end position="358"/>
    </location>
</feature>
<reference evidence="4" key="1">
    <citation type="submission" date="2006-10" db="EMBL/GenBank/DDBJ databases">
        <title>Complete sequence of Solibacter usitatus Ellin6076.</title>
        <authorList>
            <consortium name="US DOE Joint Genome Institute"/>
            <person name="Copeland A."/>
            <person name="Lucas S."/>
            <person name="Lapidus A."/>
            <person name="Barry K."/>
            <person name="Detter J.C."/>
            <person name="Glavina del Rio T."/>
            <person name="Hammon N."/>
            <person name="Israni S."/>
            <person name="Dalin E."/>
            <person name="Tice H."/>
            <person name="Pitluck S."/>
            <person name="Thompson L.S."/>
            <person name="Brettin T."/>
            <person name="Bruce D."/>
            <person name="Han C."/>
            <person name="Tapia R."/>
            <person name="Gilna P."/>
            <person name="Schmutz J."/>
            <person name="Larimer F."/>
            <person name="Land M."/>
            <person name="Hauser L."/>
            <person name="Kyrpides N."/>
            <person name="Mikhailova N."/>
            <person name="Janssen P.H."/>
            <person name="Kuske C.R."/>
            <person name="Richardson P."/>
        </authorList>
    </citation>
    <scope>NUCLEOTIDE SEQUENCE</scope>
    <source>
        <strain evidence="4">Ellin6076</strain>
    </source>
</reference>
<feature type="compositionally biased region" description="Pro residues" evidence="1">
    <location>
        <begin position="114"/>
        <end position="125"/>
    </location>
</feature>
<dbReference type="InParanoid" id="Q025F5"/>
<evidence type="ECO:0000259" key="3">
    <source>
        <dbReference type="SMART" id="SM00245"/>
    </source>
</evidence>
<dbReference type="OrthoDB" id="140998at2"/>
<dbReference type="Pfam" id="PF03572">
    <property type="entry name" value="Peptidase_S41"/>
    <property type="match status" value="1"/>
</dbReference>
<dbReference type="InterPro" id="IPR005151">
    <property type="entry name" value="Tail-specific_protease"/>
</dbReference>
<dbReference type="eggNOG" id="COG0793">
    <property type="taxonomic scope" value="Bacteria"/>
</dbReference>
<feature type="signal peptide" evidence="2">
    <location>
        <begin position="1"/>
        <end position="20"/>
    </location>
</feature>
<dbReference type="STRING" id="234267.Acid_2375"/>
<dbReference type="KEGG" id="sus:Acid_2375"/>
<organism evidence="4">
    <name type="scientific">Solibacter usitatus (strain Ellin6076)</name>
    <dbReference type="NCBI Taxonomy" id="234267"/>
    <lineage>
        <taxon>Bacteria</taxon>
        <taxon>Pseudomonadati</taxon>
        <taxon>Acidobacteriota</taxon>
        <taxon>Terriglobia</taxon>
        <taxon>Bryobacterales</taxon>
        <taxon>Solibacteraceae</taxon>
        <taxon>Candidatus Solibacter</taxon>
    </lineage>
</organism>
<dbReference type="InterPro" id="IPR029045">
    <property type="entry name" value="ClpP/crotonase-like_dom_sf"/>
</dbReference>
<dbReference type="EMBL" id="CP000473">
    <property type="protein sequence ID" value="ABJ83364.1"/>
    <property type="molecule type" value="Genomic_DNA"/>
</dbReference>
<proteinExistence type="predicted"/>
<keyword evidence="2" id="KW-0732">Signal</keyword>
<dbReference type="AlphaFoldDB" id="Q025F5"/>
<dbReference type="SUPFAM" id="SSF52096">
    <property type="entry name" value="ClpP/crotonase"/>
    <property type="match status" value="1"/>
</dbReference>
<feature type="region of interest" description="Disordered" evidence="1">
    <location>
        <begin position="105"/>
        <end position="133"/>
    </location>
</feature>
<dbReference type="PROSITE" id="PS51257">
    <property type="entry name" value="PROKAR_LIPOPROTEIN"/>
    <property type="match status" value="1"/>
</dbReference>
<evidence type="ECO:0000256" key="2">
    <source>
        <dbReference type="SAM" id="SignalP"/>
    </source>
</evidence>
<dbReference type="GO" id="GO:0006508">
    <property type="term" value="P:proteolysis"/>
    <property type="evidence" value="ECO:0007669"/>
    <property type="project" value="InterPro"/>
</dbReference>
<dbReference type="SMART" id="SM00245">
    <property type="entry name" value="TSPc"/>
    <property type="match status" value="1"/>
</dbReference>
<gene>
    <name evidence="4" type="ordered locus">Acid_2375</name>
</gene>
<evidence type="ECO:0000256" key="1">
    <source>
        <dbReference type="SAM" id="MobiDB-lite"/>
    </source>
</evidence>
<feature type="domain" description="Tail specific protease" evidence="3">
    <location>
        <begin position="131"/>
        <end position="334"/>
    </location>
</feature>
<dbReference type="HOGENOM" id="CLU_071253_0_0_0"/>
<accession>Q025F5</accession>
<name>Q025F5_SOLUE</name>